<gene>
    <name evidence="2" type="ORF">Triagg1_3185</name>
</gene>
<dbReference type="GeneID" id="87917354"/>
<reference evidence="2" key="1">
    <citation type="submission" date="2023-11" db="EMBL/GenBank/DDBJ databases">
        <title>The genome sequences of three competitors of mushroom-forming fungi.</title>
        <authorList>
            <person name="Beijen E."/>
            <person name="Ohm R.A."/>
        </authorList>
    </citation>
    <scope>NUCLEOTIDE SEQUENCE</scope>
    <source>
        <strain evidence="2">CBS 100526</strain>
    </source>
</reference>
<feature type="transmembrane region" description="Helical" evidence="1">
    <location>
        <begin position="127"/>
        <end position="150"/>
    </location>
</feature>
<protein>
    <submittedName>
        <fullName evidence="2">Uncharacterized protein</fullName>
    </submittedName>
</protein>
<evidence type="ECO:0000313" key="3">
    <source>
        <dbReference type="Proteomes" id="UP001273209"/>
    </source>
</evidence>
<accession>A0AAE1J9X9</accession>
<comment type="caution">
    <text evidence="2">The sequence shown here is derived from an EMBL/GenBank/DDBJ whole genome shotgun (WGS) entry which is preliminary data.</text>
</comment>
<sequence>MHPAPADAPVRAHSTKARPPGFVVGFWSPESSWPADSASGPQRVGGSVPPQAVPLSPPWQWNNIRDSRTSHIQITCASDLMLLTDNETRAPLGFDLRFRAFRLSLFKDVNSGAWSANFDPSFCFSCIVFLVCFPGGVLASHIYGFFLHLLTPFWFARAKNDFYPSANAARLLARSSITPGSRKLQDQYC</sequence>
<name>A0AAE1J9X9_9HYPO</name>
<keyword evidence="1" id="KW-0472">Membrane</keyword>
<dbReference type="AlphaFoldDB" id="A0AAE1J9X9"/>
<evidence type="ECO:0000256" key="1">
    <source>
        <dbReference type="SAM" id="Phobius"/>
    </source>
</evidence>
<organism evidence="2 3">
    <name type="scientific">Trichoderma aggressivum f. europaeum</name>
    <dbReference type="NCBI Taxonomy" id="173218"/>
    <lineage>
        <taxon>Eukaryota</taxon>
        <taxon>Fungi</taxon>
        <taxon>Dikarya</taxon>
        <taxon>Ascomycota</taxon>
        <taxon>Pezizomycotina</taxon>
        <taxon>Sordariomycetes</taxon>
        <taxon>Hypocreomycetidae</taxon>
        <taxon>Hypocreales</taxon>
        <taxon>Hypocreaceae</taxon>
        <taxon>Trichoderma</taxon>
    </lineage>
</organism>
<dbReference type="RefSeq" id="XP_062757709.1">
    <property type="nucleotide sequence ID" value="XM_062897449.1"/>
</dbReference>
<keyword evidence="1" id="KW-0812">Transmembrane</keyword>
<evidence type="ECO:0000313" key="2">
    <source>
        <dbReference type="EMBL" id="KAK4078169.1"/>
    </source>
</evidence>
<dbReference type="EMBL" id="JAWRVG010000009">
    <property type="protein sequence ID" value="KAK4078169.1"/>
    <property type="molecule type" value="Genomic_DNA"/>
</dbReference>
<keyword evidence="1" id="KW-1133">Transmembrane helix</keyword>
<dbReference type="Proteomes" id="UP001273209">
    <property type="component" value="Unassembled WGS sequence"/>
</dbReference>
<keyword evidence="3" id="KW-1185">Reference proteome</keyword>
<proteinExistence type="predicted"/>